<evidence type="ECO:0000313" key="2">
    <source>
        <dbReference type="EMBL" id="GLI92656.1"/>
    </source>
</evidence>
<dbReference type="PANTHER" id="PTHR38590">
    <property type="entry name" value="BLL0828 PROTEIN"/>
    <property type="match status" value="1"/>
</dbReference>
<reference evidence="2" key="1">
    <citation type="journal article" date="2023" name="Int. J. Syst. Evol. Microbiol.">
        <title>Methylocystis iwaonis sp. nov., a type II methane-oxidizing bacterium from surface soil of a rice paddy field in Japan, and emended description of the genus Methylocystis (ex Whittenbury et al. 1970) Bowman et al. 1993.</title>
        <authorList>
            <person name="Kaise H."/>
            <person name="Sawadogo J.B."/>
            <person name="Alam M.S."/>
            <person name="Ueno C."/>
            <person name="Dianou D."/>
            <person name="Shinjo R."/>
            <person name="Asakawa S."/>
        </authorList>
    </citation>
    <scope>NUCLEOTIDE SEQUENCE</scope>
    <source>
        <strain evidence="2">LMG27198</strain>
    </source>
</reference>
<protein>
    <recommendedName>
        <fullName evidence="1">DUF559 domain-containing protein</fullName>
    </recommendedName>
</protein>
<accession>A0A9W6GTN3</accession>
<dbReference type="Pfam" id="PF04480">
    <property type="entry name" value="DUF559"/>
    <property type="match status" value="1"/>
</dbReference>
<dbReference type="AlphaFoldDB" id="A0A9W6GTN3"/>
<feature type="domain" description="DUF559" evidence="1">
    <location>
        <begin position="15"/>
        <end position="121"/>
    </location>
</feature>
<dbReference type="InterPro" id="IPR011335">
    <property type="entry name" value="Restrct_endonuc-II-like"/>
</dbReference>
<gene>
    <name evidence="2" type="ORF">LMG27198_16480</name>
</gene>
<evidence type="ECO:0000259" key="1">
    <source>
        <dbReference type="Pfam" id="PF04480"/>
    </source>
</evidence>
<dbReference type="SUPFAM" id="SSF52980">
    <property type="entry name" value="Restriction endonuclease-like"/>
    <property type="match status" value="1"/>
</dbReference>
<evidence type="ECO:0000313" key="3">
    <source>
        <dbReference type="Proteomes" id="UP001144323"/>
    </source>
</evidence>
<dbReference type="EMBL" id="BSEC01000001">
    <property type="protein sequence ID" value="GLI92656.1"/>
    <property type="molecule type" value="Genomic_DNA"/>
</dbReference>
<organism evidence="2 3">
    <name type="scientific">Methylocystis echinoides</name>
    <dbReference type="NCBI Taxonomy" id="29468"/>
    <lineage>
        <taxon>Bacteria</taxon>
        <taxon>Pseudomonadati</taxon>
        <taxon>Pseudomonadota</taxon>
        <taxon>Alphaproteobacteria</taxon>
        <taxon>Hyphomicrobiales</taxon>
        <taxon>Methylocystaceae</taxon>
        <taxon>Methylocystis</taxon>
    </lineage>
</organism>
<dbReference type="InterPro" id="IPR047216">
    <property type="entry name" value="Endonuclease_DUF559_bact"/>
</dbReference>
<name>A0A9W6GTN3_9HYPH</name>
<dbReference type="RefSeq" id="WP_281801999.1">
    <property type="nucleotide sequence ID" value="NZ_BSEC01000001.1"/>
</dbReference>
<keyword evidence="3" id="KW-1185">Reference proteome</keyword>
<proteinExistence type="predicted"/>
<dbReference type="Gene3D" id="3.40.960.10">
    <property type="entry name" value="VSR Endonuclease"/>
    <property type="match status" value="1"/>
</dbReference>
<dbReference type="CDD" id="cd01038">
    <property type="entry name" value="Endonuclease_DUF559"/>
    <property type="match status" value="1"/>
</dbReference>
<dbReference type="InterPro" id="IPR007569">
    <property type="entry name" value="DUF559"/>
</dbReference>
<comment type="caution">
    <text evidence="2">The sequence shown here is derived from an EMBL/GenBank/DDBJ whole genome shotgun (WGS) entry which is preliminary data.</text>
</comment>
<dbReference type="PANTHER" id="PTHR38590:SF1">
    <property type="entry name" value="BLL0828 PROTEIN"/>
    <property type="match status" value="1"/>
</dbReference>
<sequence length="135" mass="15351">MSETFRMRSARLFERTRSRDLRREQTPAEAVLWGKLRGRRLAGFKFVRQEPIGPYFADFTCREAGLVIEVDGATHSTEAERAYDARREEVLLQAGYQILRFSNDEIFKNLDGVCETILAALSPVPSPRETGRGLG</sequence>
<dbReference type="Proteomes" id="UP001144323">
    <property type="component" value="Unassembled WGS sequence"/>
</dbReference>